<sequence length="189" mass="19934">MPPDPEADLAAESPARLVEAARRRRFELLRAHQDLRDADLTDDQVDEIVRATDEVLEMEDRAARAEEALAYAASSRQVLRAALALGAGSAVLLVVGLIAGWWSAGGVVVLVAGIVAAAVIAVAHRFGPPAGHRMRRTGSLVVLVAGVALACVAPEWAPWWARTVALVVAAVAVAGFVRTVRRPPADEEA</sequence>
<evidence type="ECO:0008006" key="4">
    <source>
        <dbReference type="Google" id="ProtNLM"/>
    </source>
</evidence>
<evidence type="ECO:0000313" key="3">
    <source>
        <dbReference type="Proteomes" id="UP000694287"/>
    </source>
</evidence>
<keyword evidence="1" id="KW-0812">Transmembrane</keyword>
<dbReference type="RefSeq" id="WP_218603612.1">
    <property type="nucleotide sequence ID" value="NZ_JADQDJ010000143.1"/>
</dbReference>
<reference evidence="2 3" key="1">
    <citation type="submission" date="2020-11" db="EMBL/GenBank/DDBJ databases">
        <title>Pseudonocardia abyssalis sp. nov. and Pseudonocardia oceani sp. nov., description and phylogenomic analysis of two novel actinomycetes isolated from the deep Southern Ocean.</title>
        <authorList>
            <person name="Parra J."/>
        </authorList>
    </citation>
    <scope>NUCLEOTIDE SEQUENCE [LARGE SCALE GENOMIC DNA]</scope>
    <source>
        <strain evidence="2 3">KRD-168</strain>
    </source>
</reference>
<organism evidence="2 3">
    <name type="scientific">Pseudonocardia abyssalis</name>
    <dbReference type="NCBI Taxonomy" id="2792008"/>
    <lineage>
        <taxon>Bacteria</taxon>
        <taxon>Bacillati</taxon>
        <taxon>Actinomycetota</taxon>
        <taxon>Actinomycetes</taxon>
        <taxon>Pseudonocardiales</taxon>
        <taxon>Pseudonocardiaceae</taxon>
        <taxon>Pseudonocardia</taxon>
    </lineage>
</organism>
<feature type="transmembrane region" description="Helical" evidence="1">
    <location>
        <begin position="108"/>
        <end position="126"/>
    </location>
</feature>
<keyword evidence="1" id="KW-0472">Membrane</keyword>
<feature type="transmembrane region" description="Helical" evidence="1">
    <location>
        <begin position="81"/>
        <end position="102"/>
    </location>
</feature>
<feature type="transmembrane region" description="Helical" evidence="1">
    <location>
        <begin position="138"/>
        <end position="157"/>
    </location>
</feature>
<evidence type="ECO:0000256" key="1">
    <source>
        <dbReference type="SAM" id="Phobius"/>
    </source>
</evidence>
<keyword evidence="1" id="KW-1133">Transmembrane helix</keyword>
<name>A0ABS6UQY8_9PSEU</name>
<feature type="transmembrane region" description="Helical" evidence="1">
    <location>
        <begin position="163"/>
        <end position="180"/>
    </location>
</feature>
<comment type="caution">
    <text evidence="2">The sequence shown here is derived from an EMBL/GenBank/DDBJ whole genome shotgun (WGS) entry which is preliminary data.</text>
</comment>
<dbReference type="EMBL" id="JADQDK010000001">
    <property type="protein sequence ID" value="MBW0134678.1"/>
    <property type="molecule type" value="Genomic_DNA"/>
</dbReference>
<proteinExistence type="predicted"/>
<keyword evidence="3" id="KW-1185">Reference proteome</keyword>
<accession>A0ABS6UQY8</accession>
<dbReference type="Proteomes" id="UP000694287">
    <property type="component" value="Unassembled WGS sequence"/>
</dbReference>
<evidence type="ECO:0000313" key="2">
    <source>
        <dbReference type="EMBL" id="MBW0134678.1"/>
    </source>
</evidence>
<protein>
    <recommendedName>
        <fullName evidence="4">DUF1707 domain-containing protein</fullName>
    </recommendedName>
</protein>
<gene>
    <name evidence="2" type="ORF">I4I81_10450</name>
</gene>